<dbReference type="AlphaFoldDB" id="X1FM22"/>
<dbReference type="EMBL" id="BART01040934">
    <property type="protein sequence ID" value="GAH21828.1"/>
    <property type="molecule type" value="Genomic_DNA"/>
</dbReference>
<feature type="non-terminal residue" evidence="1">
    <location>
        <position position="1"/>
    </location>
</feature>
<feature type="non-terminal residue" evidence="1">
    <location>
        <position position="80"/>
    </location>
</feature>
<accession>X1FM22</accession>
<gene>
    <name evidence="1" type="ORF">S01H4_66253</name>
</gene>
<proteinExistence type="predicted"/>
<organism evidence="1">
    <name type="scientific">marine sediment metagenome</name>
    <dbReference type="NCBI Taxonomy" id="412755"/>
    <lineage>
        <taxon>unclassified sequences</taxon>
        <taxon>metagenomes</taxon>
        <taxon>ecological metagenomes</taxon>
    </lineage>
</organism>
<comment type="caution">
    <text evidence="1">The sequence shown here is derived from an EMBL/GenBank/DDBJ whole genome shotgun (WGS) entry which is preliminary data.</text>
</comment>
<name>X1FM22_9ZZZZ</name>
<protein>
    <submittedName>
        <fullName evidence="1">Uncharacterized protein</fullName>
    </submittedName>
</protein>
<evidence type="ECO:0000313" key="1">
    <source>
        <dbReference type="EMBL" id="GAH21828.1"/>
    </source>
</evidence>
<sequence>IPKYSGDVFGTVEAQGMLIGRLSKGFEQVRLKSCLLRAIGKVPLGAACVVVVYSREVILGEFTQTASSEIFNDVDFKEIS</sequence>
<reference evidence="1" key="1">
    <citation type="journal article" date="2014" name="Front. Microbiol.">
        <title>High frequency of phylogenetically diverse reductive dehalogenase-homologous genes in deep subseafloor sedimentary metagenomes.</title>
        <authorList>
            <person name="Kawai M."/>
            <person name="Futagami T."/>
            <person name="Toyoda A."/>
            <person name="Takaki Y."/>
            <person name="Nishi S."/>
            <person name="Hori S."/>
            <person name="Arai W."/>
            <person name="Tsubouchi T."/>
            <person name="Morono Y."/>
            <person name="Uchiyama I."/>
            <person name="Ito T."/>
            <person name="Fujiyama A."/>
            <person name="Inagaki F."/>
            <person name="Takami H."/>
        </authorList>
    </citation>
    <scope>NUCLEOTIDE SEQUENCE</scope>
    <source>
        <strain evidence="1">Expedition CK06-06</strain>
    </source>
</reference>